<dbReference type="Proteomes" id="UP000499080">
    <property type="component" value="Unassembled WGS sequence"/>
</dbReference>
<feature type="non-terminal residue" evidence="1">
    <location>
        <position position="101"/>
    </location>
</feature>
<evidence type="ECO:0000313" key="2">
    <source>
        <dbReference type="Proteomes" id="UP000499080"/>
    </source>
</evidence>
<protein>
    <submittedName>
        <fullName evidence="1">Uncharacterized protein</fullName>
    </submittedName>
</protein>
<evidence type="ECO:0000313" key="1">
    <source>
        <dbReference type="EMBL" id="GBM36063.1"/>
    </source>
</evidence>
<comment type="caution">
    <text evidence="1">The sequence shown here is derived from an EMBL/GenBank/DDBJ whole genome shotgun (WGS) entry which is preliminary data.</text>
</comment>
<reference evidence="1 2" key="1">
    <citation type="journal article" date="2019" name="Sci. Rep.">
        <title>Orb-weaving spider Araneus ventricosus genome elucidates the spidroin gene catalogue.</title>
        <authorList>
            <person name="Kono N."/>
            <person name="Nakamura H."/>
            <person name="Ohtoshi R."/>
            <person name="Moran D.A.P."/>
            <person name="Shinohara A."/>
            <person name="Yoshida Y."/>
            <person name="Fujiwara M."/>
            <person name="Mori M."/>
            <person name="Tomita M."/>
            <person name="Arakawa K."/>
        </authorList>
    </citation>
    <scope>NUCLEOTIDE SEQUENCE [LARGE SCALE GENOMIC DNA]</scope>
</reference>
<dbReference type="AlphaFoldDB" id="A0A4Y2F3S8"/>
<gene>
    <name evidence="1" type="ORF">AVEN_221231_1</name>
</gene>
<keyword evidence="2" id="KW-1185">Reference proteome</keyword>
<proteinExistence type="predicted"/>
<name>A0A4Y2F3S8_ARAVE</name>
<accession>A0A4Y2F3S8</accession>
<organism evidence="1 2">
    <name type="scientific">Araneus ventricosus</name>
    <name type="common">Orbweaver spider</name>
    <name type="synonym">Epeira ventricosa</name>
    <dbReference type="NCBI Taxonomy" id="182803"/>
    <lineage>
        <taxon>Eukaryota</taxon>
        <taxon>Metazoa</taxon>
        <taxon>Ecdysozoa</taxon>
        <taxon>Arthropoda</taxon>
        <taxon>Chelicerata</taxon>
        <taxon>Arachnida</taxon>
        <taxon>Araneae</taxon>
        <taxon>Araneomorphae</taxon>
        <taxon>Entelegynae</taxon>
        <taxon>Araneoidea</taxon>
        <taxon>Araneidae</taxon>
        <taxon>Araneus</taxon>
    </lineage>
</organism>
<dbReference type="EMBL" id="BGPR01000802">
    <property type="protein sequence ID" value="GBM36063.1"/>
    <property type="molecule type" value="Genomic_DNA"/>
</dbReference>
<sequence length="101" mass="11293">MSLSVVVHKHKAEPTAPLKRLMEELQDAILRPLKSQKAFVKDREVSRSSKLHRHIDLILDTGRKETGSCLVSPLTFDLRSSGDQQVTVTCLPASEIKRGEC</sequence>